<dbReference type="FunFam" id="3.10.20.740:FF:000001">
    <property type="entry name" value="NADH-quinone oxidoreductase subunit G"/>
    <property type="match status" value="1"/>
</dbReference>
<dbReference type="RefSeq" id="WP_113287892.1">
    <property type="nucleotide sequence ID" value="NZ_QNTQ01000002.1"/>
</dbReference>
<dbReference type="Pfam" id="PF22117">
    <property type="entry name" value="Fer4_Nqo3"/>
    <property type="match status" value="1"/>
</dbReference>
<comment type="function">
    <text evidence="10">NDH-1 shuttles electrons from NADH, via FMN and iron-sulfur (Fe-S) centers, to quinones in the respiratory chain. Couples the redox reaction to proton translocation (for every two electrons transferred, four hydrogen ions are translocated across the cytoplasmic membrane), and thus conserves the redox energy in a proton gradient.</text>
</comment>
<evidence type="ECO:0000256" key="8">
    <source>
        <dbReference type="ARBA" id="ARBA00023027"/>
    </source>
</evidence>
<keyword evidence="10" id="KW-0001">2Fe-2S</keyword>
<dbReference type="InterPro" id="IPR000283">
    <property type="entry name" value="NADH_UbQ_OxRdtase_75kDa_su_CS"/>
</dbReference>
<dbReference type="Pfam" id="PF09326">
    <property type="entry name" value="NADH_dhqG_C"/>
    <property type="match status" value="1"/>
</dbReference>
<dbReference type="PANTHER" id="PTHR43105">
    <property type="entry name" value="RESPIRATORY NITRATE REDUCTASE"/>
    <property type="match status" value="1"/>
</dbReference>
<keyword evidence="3 10" id="KW-0004">4Fe-4S</keyword>
<dbReference type="Pfam" id="PF00384">
    <property type="entry name" value="Molybdopterin"/>
    <property type="match status" value="1"/>
</dbReference>
<evidence type="ECO:0000256" key="5">
    <source>
        <dbReference type="ARBA" id="ARBA00022967"/>
    </source>
</evidence>
<dbReference type="SUPFAM" id="SSF53706">
    <property type="entry name" value="Formate dehydrogenase/DMSO reductase, domains 1-3"/>
    <property type="match status" value="1"/>
</dbReference>
<dbReference type="InterPro" id="IPR010228">
    <property type="entry name" value="NADH_UbQ_OxRdtase_Gsu"/>
</dbReference>
<dbReference type="InterPro" id="IPR019574">
    <property type="entry name" value="NADH_UbQ_OxRdtase_Gsu_4Fe4S-bd"/>
</dbReference>
<dbReference type="GO" id="GO:0016651">
    <property type="term" value="F:oxidoreductase activity, acting on NAD(P)H"/>
    <property type="evidence" value="ECO:0007669"/>
    <property type="project" value="InterPro"/>
</dbReference>
<dbReference type="PROSITE" id="PS00642">
    <property type="entry name" value="COMPLEX1_75K_2"/>
    <property type="match status" value="1"/>
</dbReference>
<evidence type="ECO:0000259" key="13">
    <source>
        <dbReference type="PROSITE" id="PS51839"/>
    </source>
</evidence>
<evidence type="ECO:0000256" key="9">
    <source>
        <dbReference type="ARBA" id="ARBA00047712"/>
    </source>
</evidence>
<dbReference type="InterPro" id="IPR036010">
    <property type="entry name" value="2Fe-2S_ferredoxin-like_sf"/>
</dbReference>
<dbReference type="Gene3D" id="3.30.200.210">
    <property type="match status" value="1"/>
</dbReference>
<evidence type="ECO:0000256" key="10">
    <source>
        <dbReference type="RuleBase" id="RU003525"/>
    </source>
</evidence>
<evidence type="ECO:0000256" key="3">
    <source>
        <dbReference type="ARBA" id="ARBA00022485"/>
    </source>
</evidence>
<dbReference type="FunFam" id="3.30.70.20:FF:000002">
    <property type="entry name" value="NADH-ubiquinone oxidoreductase 75 kDa subunit"/>
    <property type="match status" value="1"/>
</dbReference>
<keyword evidence="14" id="KW-0560">Oxidoreductase</keyword>
<keyword evidence="6 10" id="KW-0408">Iron</keyword>
<dbReference type="PROSITE" id="PS51669">
    <property type="entry name" value="4FE4S_MOW_BIS_MGD"/>
    <property type="match status" value="1"/>
</dbReference>
<dbReference type="NCBIfam" id="TIGR01973">
    <property type="entry name" value="NuoG"/>
    <property type="match status" value="1"/>
</dbReference>
<comment type="caution">
    <text evidence="14">The sequence shown here is derived from an EMBL/GenBank/DDBJ whole genome shotgun (WGS) entry which is preliminary data.</text>
</comment>
<evidence type="ECO:0000256" key="2">
    <source>
        <dbReference type="ARBA" id="ARBA00005404"/>
    </source>
</evidence>
<protein>
    <recommendedName>
        <fullName evidence="10">NADH-quinone oxidoreductase</fullName>
        <ecNumber evidence="10">7.1.1.-</ecNumber>
    </recommendedName>
</protein>
<dbReference type="InterPro" id="IPR001041">
    <property type="entry name" value="2Fe-2S_ferredoxin-type"/>
</dbReference>
<evidence type="ECO:0000313" key="14">
    <source>
        <dbReference type="EMBL" id="RBI87044.1"/>
    </source>
</evidence>
<keyword evidence="8 10" id="KW-0520">NAD</keyword>
<organism evidence="14 15">
    <name type="scientific">Rhodosalinus halophilus</name>
    <dbReference type="NCBI Taxonomy" id="2259333"/>
    <lineage>
        <taxon>Bacteria</taxon>
        <taxon>Pseudomonadati</taxon>
        <taxon>Pseudomonadota</taxon>
        <taxon>Alphaproteobacteria</taxon>
        <taxon>Rhodobacterales</taxon>
        <taxon>Paracoccaceae</taxon>
        <taxon>Rhodosalinus</taxon>
    </lineage>
</organism>
<evidence type="ECO:0000259" key="12">
    <source>
        <dbReference type="PROSITE" id="PS51669"/>
    </source>
</evidence>
<dbReference type="FunFam" id="3.30.200.210:FF:000002">
    <property type="entry name" value="NADH-ubiquinone oxidoreductase 75 kDa subunit"/>
    <property type="match status" value="1"/>
</dbReference>
<dbReference type="PROSITE" id="PS51839">
    <property type="entry name" value="4FE4S_HC3"/>
    <property type="match status" value="1"/>
</dbReference>
<sequence>MTELRKIVIDGREIEVDPAMTLIQACEEAGIEIPRFCYHERLSIAGNCRMCLVEVVGGPPKPAASCAMQVRDLRPGPEGQPPQVRTNSPMVKKAREGVMEFLLINHPLDCPICDQGGECDLQDQAMAYGVDFSRYREPKRAVEDLDLGPLVETHMTRCISCTRCVRFITEVAGMPELGQTGRGEDAEITSYLGQTLESNMQGNIIDLCPVGALVSKPYAFTARPWELTKTESIDVMDAMCASIRVDTKGREVMRMLPRNHDGVNEEWISDKTRFVWDGLRRQRLDRPYIRENGKLRPAGWGEALKLAGDKLKTAERPAGLVGDLANTETAFALRQLMERLGGVAECRVDGAKLPAGNRSGYVGTAAIEDIDAARRILLIGTDPRNEAPVLNARIRKAWSAGGEVSLIGAPVDLTYSYHHIGRTGADLDRLTDSAAELPGPAEGPALVIVGQAALRRADGEAVLSAAMRIAEAQGAGLLILHTAAGRVGAMDAGATCAGGLDEALKADVIWAVGVDETDIPEGPFVIYQGSHGDRGAHRADLILPGAAWTEEQALFVNTEGRPQLALRAGFPPGEAKENWAILRAVSAEAGQTLPYDSLAQLRQALVREAPFLAEMDRVVENDWRPLEPAKISEAAFGLAVEDFYLTNPIARASEVMAELSARARARAAEQIAAQ</sequence>
<comment type="cofactor">
    <cofactor evidence="1 10">
        <name>[4Fe-4S] cluster</name>
        <dbReference type="ChEBI" id="CHEBI:49883"/>
    </cofactor>
</comment>
<dbReference type="PROSITE" id="PS00641">
    <property type="entry name" value="COMPLEX1_75K_1"/>
    <property type="match status" value="1"/>
</dbReference>
<dbReference type="Gene3D" id="3.40.50.740">
    <property type="match status" value="1"/>
</dbReference>
<dbReference type="GO" id="GO:0051539">
    <property type="term" value="F:4 iron, 4 sulfur cluster binding"/>
    <property type="evidence" value="ECO:0007669"/>
    <property type="project" value="UniProtKB-KW"/>
</dbReference>
<dbReference type="SMART" id="SM00929">
    <property type="entry name" value="NADH-G_4Fe-4S_3"/>
    <property type="match status" value="1"/>
</dbReference>
<dbReference type="GO" id="GO:0016020">
    <property type="term" value="C:membrane"/>
    <property type="evidence" value="ECO:0007669"/>
    <property type="project" value="InterPro"/>
</dbReference>
<comment type="catalytic activity">
    <reaction evidence="9 10">
        <text>a quinone + NADH + 5 H(+)(in) = a quinol + NAD(+) + 4 H(+)(out)</text>
        <dbReference type="Rhea" id="RHEA:57888"/>
        <dbReference type="ChEBI" id="CHEBI:15378"/>
        <dbReference type="ChEBI" id="CHEBI:24646"/>
        <dbReference type="ChEBI" id="CHEBI:57540"/>
        <dbReference type="ChEBI" id="CHEBI:57945"/>
        <dbReference type="ChEBI" id="CHEBI:132124"/>
    </reaction>
</comment>
<dbReference type="SUPFAM" id="SSF54292">
    <property type="entry name" value="2Fe-2S ferredoxin-like"/>
    <property type="match status" value="1"/>
</dbReference>
<evidence type="ECO:0000256" key="6">
    <source>
        <dbReference type="ARBA" id="ARBA00023004"/>
    </source>
</evidence>
<reference evidence="14 15" key="1">
    <citation type="submission" date="2018-07" db="EMBL/GenBank/DDBJ databases">
        <title>Rhodosalinus sp. strain E84T genomic sequence and assembly.</title>
        <authorList>
            <person name="Liu Z.-W."/>
            <person name="Lu D.-C."/>
        </authorList>
    </citation>
    <scope>NUCLEOTIDE SEQUENCE [LARGE SCALE GENOMIC DNA]</scope>
    <source>
        <strain evidence="14 15">E84</strain>
    </source>
</reference>
<feature type="domain" description="4Fe-4S Mo/W bis-MGD-type" evidence="12">
    <location>
        <begin position="227"/>
        <end position="283"/>
    </location>
</feature>
<keyword evidence="4 10" id="KW-0479">Metal-binding</keyword>
<evidence type="ECO:0000256" key="1">
    <source>
        <dbReference type="ARBA" id="ARBA00001966"/>
    </source>
</evidence>
<dbReference type="GO" id="GO:0042773">
    <property type="term" value="P:ATP synthesis coupled electron transport"/>
    <property type="evidence" value="ECO:0007669"/>
    <property type="project" value="InterPro"/>
</dbReference>
<dbReference type="OrthoDB" id="9816402at2"/>
<keyword evidence="10" id="KW-0874">Quinone</keyword>
<feature type="domain" description="4Fe-4S His(Cys)3-ligated-type" evidence="13">
    <location>
        <begin position="90"/>
        <end position="129"/>
    </location>
</feature>
<dbReference type="InterPro" id="IPR006963">
    <property type="entry name" value="Mopterin_OxRdtase_4Fe-4S_dom"/>
</dbReference>
<comment type="similarity">
    <text evidence="2 10">Belongs to the complex I 75 kDa subunit family.</text>
</comment>
<dbReference type="Gene3D" id="3.10.20.740">
    <property type="match status" value="1"/>
</dbReference>
<keyword evidence="7 10" id="KW-0411">Iron-sulfur</keyword>
<comment type="cofactor">
    <cofactor evidence="10">
        <name>[2Fe-2S] cluster</name>
        <dbReference type="ChEBI" id="CHEBI:190135"/>
    </cofactor>
    <text evidence="10">Binds 1 [2Fe-2S] cluster per subunit.</text>
</comment>
<dbReference type="InterPro" id="IPR006656">
    <property type="entry name" value="Mopterin_OxRdtase"/>
</dbReference>
<dbReference type="SUPFAM" id="SSF54862">
    <property type="entry name" value="4Fe-4S ferredoxins"/>
    <property type="match status" value="1"/>
</dbReference>
<evidence type="ECO:0000259" key="11">
    <source>
        <dbReference type="PROSITE" id="PS51085"/>
    </source>
</evidence>
<dbReference type="Pfam" id="PF10588">
    <property type="entry name" value="NADH-G_4Fe-4S_3"/>
    <property type="match status" value="1"/>
</dbReference>
<dbReference type="CDD" id="cd00207">
    <property type="entry name" value="fer2"/>
    <property type="match status" value="1"/>
</dbReference>
<evidence type="ECO:0000313" key="15">
    <source>
        <dbReference type="Proteomes" id="UP000253370"/>
    </source>
</evidence>
<accession>A0A365UEB6</accession>
<feature type="domain" description="2Fe-2S ferredoxin-type" evidence="11">
    <location>
        <begin position="5"/>
        <end position="90"/>
    </location>
</feature>
<dbReference type="InterPro" id="IPR015405">
    <property type="entry name" value="NDUFS1-like_C"/>
</dbReference>
<dbReference type="AlphaFoldDB" id="A0A365UEB6"/>
<keyword evidence="5 10" id="KW-1278">Translocase</keyword>
<dbReference type="EMBL" id="QNTQ01000002">
    <property type="protein sequence ID" value="RBI87044.1"/>
    <property type="molecule type" value="Genomic_DNA"/>
</dbReference>
<dbReference type="Pfam" id="PF22151">
    <property type="entry name" value="Fer4_NDSU1"/>
    <property type="match status" value="1"/>
</dbReference>
<dbReference type="GO" id="GO:0048038">
    <property type="term" value="F:quinone binding"/>
    <property type="evidence" value="ECO:0007669"/>
    <property type="project" value="UniProtKB-UniRule"/>
</dbReference>
<dbReference type="GO" id="GO:0008137">
    <property type="term" value="F:NADH dehydrogenase (ubiquinone) activity"/>
    <property type="evidence" value="ECO:0007669"/>
    <property type="project" value="UniProtKB-UniRule"/>
</dbReference>
<evidence type="ECO:0000256" key="7">
    <source>
        <dbReference type="ARBA" id="ARBA00023014"/>
    </source>
</evidence>
<keyword evidence="15" id="KW-1185">Reference proteome</keyword>
<dbReference type="Proteomes" id="UP000253370">
    <property type="component" value="Unassembled WGS sequence"/>
</dbReference>
<dbReference type="InterPro" id="IPR050123">
    <property type="entry name" value="Prok_molybdopt-oxidoreductase"/>
</dbReference>
<name>A0A365UEB6_9RHOB</name>
<evidence type="ECO:0000256" key="4">
    <source>
        <dbReference type="ARBA" id="ARBA00022723"/>
    </source>
</evidence>
<dbReference type="Pfam" id="PF13510">
    <property type="entry name" value="Fer2_4"/>
    <property type="match status" value="1"/>
</dbReference>
<proteinExistence type="inferred from homology"/>
<dbReference type="PROSITE" id="PS51085">
    <property type="entry name" value="2FE2S_FER_2"/>
    <property type="match status" value="1"/>
</dbReference>
<dbReference type="InterPro" id="IPR054351">
    <property type="entry name" value="NADH_UbQ_OxRdtase_ferredoxin"/>
</dbReference>
<dbReference type="EC" id="7.1.1.-" evidence="10"/>
<dbReference type="GO" id="GO:0051537">
    <property type="term" value="F:2 iron, 2 sulfur cluster binding"/>
    <property type="evidence" value="ECO:0007669"/>
    <property type="project" value="UniProtKB-UniRule"/>
</dbReference>
<dbReference type="PANTHER" id="PTHR43105:SF13">
    <property type="entry name" value="NADH-UBIQUINONE OXIDOREDUCTASE 75 KDA SUBUNIT, MITOCHONDRIAL"/>
    <property type="match status" value="1"/>
</dbReference>
<gene>
    <name evidence="14" type="ORF">DRV85_02660</name>
</gene>
<dbReference type="GO" id="GO:0046872">
    <property type="term" value="F:metal ion binding"/>
    <property type="evidence" value="ECO:0007669"/>
    <property type="project" value="UniProtKB-UniRule"/>
</dbReference>
<dbReference type="PROSITE" id="PS00643">
    <property type="entry name" value="COMPLEX1_75K_3"/>
    <property type="match status" value="1"/>
</dbReference>